<dbReference type="AlphaFoldDB" id="A0A848LS78"/>
<evidence type="ECO:0000313" key="1">
    <source>
        <dbReference type="EMBL" id="NMO20383.1"/>
    </source>
</evidence>
<gene>
    <name evidence="1" type="ORF">HG543_36815</name>
</gene>
<reference evidence="1 2" key="1">
    <citation type="submission" date="2020-04" db="EMBL/GenBank/DDBJ databases">
        <title>Draft genome of Pyxidicoccus fallax type strain.</title>
        <authorList>
            <person name="Whitworth D.E."/>
        </authorList>
    </citation>
    <scope>NUCLEOTIDE SEQUENCE [LARGE SCALE GENOMIC DNA]</scope>
    <source>
        <strain evidence="1 2">DSM 14698</strain>
    </source>
</reference>
<comment type="caution">
    <text evidence="1">The sequence shown here is derived from an EMBL/GenBank/DDBJ whole genome shotgun (WGS) entry which is preliminary data.</text>
</comment>
<dbReference type="EMBL" id="JABBJJ010000240">
    <property type="protein sequence ID" value="NMO20383.1"/>
    <property type="molecule type" value="Genomic_DNA"/>
</dbReference>
<sequence>MHTHKFIAGLCVGIAAIVLAPTQVLAQSLLVDDFSTGAYQVDAYAGSPDLHYSSGTMLGGVRGTYVLAAPELPLHQRPASLSIPPGGPLILETGFQVNHRLELVYGRDAAGNQAPLNLDTRSYDRIRVWFDGCDVSENFNIVLFAAGGRHYSLGINTTPEHRPFCIDFPLGKFLIPEADRADIDFIALILQTGSAMGATDFALRSVSLLGPADIGWASCWVAP</sequence>
<organism evidence="1 2">
    <name type="scientific">Pyxidicoccus fallax</name>
    <dbReference type="NCBI Taxonomy" id="394095"/>
    <lineage>
        <taxon>Bacteria</taxon>
        <taxon>Pseudomonadati</taxon>
        <taxon>Myxococcota</taxon>
        <taxon>Myxococcia</taxon>
        <taxon>Myxococcales</taxon>
        <taxon>Cystobacterineae</taxon>
        <taxon>Myxococcaceae</taxon>
        <taxon>Pyxidicoccus</taxon>
    </lineage>
</organism>
<protein>
    <submittedName>
        <fullName evidence="1">Uncharacterized protein</fullName>
    </submittedName>
</protein>
<proteinExistence type="predicted"/>
<dbReference type="Proteomes" id="UP000518300">
    <property type="component" value="Unassembled WGS sequence"/>
</dbReference>
<evidence type="ECO:0000313" key="2">
    <source>
        <dbReference type="Proteomes" id="UP000518300"/>
    </source>
</evidence>
<accession>A0A848LS78</accession>
<dbReference type="RefSeq" id="WP_169349603.1">
    <property type="nucleotide sequence ID" value="NZ_JABBJJ010000240.1"/>
</dbReference>
<name>A0A848LS78_9BACT</name>
<keyword evidence="2" id="KW-1185">Reference proteome</keyword>